<dbReference type="Proteomes" id="UP001235064">
    <property type="component" value="Unassembled WGS sequence"/>
</dbReference>
<dbReference type="InterPro" id="IPR018721">
    <property type="entry name" value="DUF2252"/>
</dbReference>
<dbReference type="PANTHER" id="PTHR39441:SF1">
    <property type="entry name" value="DUF2252 DOMAIN-CONTAINING PROTEIN"/>
    <property type="match status" value="1"/>
</dbReference>
<sequence length="452" mass="49738">MSGTEAQWKARPALAERRAEGAAARQHKPRTTLANLTTTGRDPMAILEEQDATRVQQMVPLRHERMSASPFAFYRATAAIMAADLANDADTGISVGSCGDAHVANFGFYASPQRTILFDVNDFDEAAWAPWEWDVKRLVTSIVIAGRATDRDRGVVRDAAYRAVRRYTLVIAEASETSPLERYWAHFDEHTSVDAIDKISRNVLKDAINAARKRTGESAVRKMTRPDADGRLRFIIEPPAMIAVPEPLQEVAEARMRAYMRSANVDIRLLLQHYTKSDTAFRAVGVGSVGTRCYVTVLQDGDGNTILLQTKEAQQSVLIKYGKAPQPDGALELLEEYGEGGRVVGMQRVLQAVSDPFLGHMSDDNGDYYVRQFRDMKGGIDMETLADEQFTRFGEACASTLAHAHGRTADAAQVAGYIGSSSVVADAVVAWADAYADLAYEDWKAFVARPRP</sequence>
<dbReference type="PANTHER" id="PTHR39441">
    <property type="entry name" value="DUF2252 DOMAIN-CONTAINING PROTEIN"/>
    <property type="match status" value="1"/>
</dbReference>
<evidence type="ECO:0000313" key="1">
    <source>
        <dbReference type="EMBL" id="MDL9977708.1"/>
    </source>
</evidence>
<gene>
    <name evidence="1" type="ORF">QSV35_00040</name>
</gene>
<accession>A0ABT7MTC3</accession>
<protein>
    <submittedName>
        <fullName evidence="1">DUF2252 domain-containing protein</fullName>
    </submittedName>
</protein>
<dbReference type="Pfam" id="PF10009">
    <property type="entry name" value="DUF2252"/>
    <property type="match status" value="1"/>
</dbReference>
<proteinExistence type="predicted"/>
<keyword evidence="2" id="KW-1185">Reference proteome</keyword>
<organism evidence="1 2">
    <name type="scientific">Microbacterium candidum</name>
    <dbReference type="NCBI Taxonomy" id="3041922"/>
    <lineage>
        <taxon>Bacteria</taxon>
        <taxon>Bacillati</taxon>
        <taxon>Actinomycetota</taxon>
        <taxon>Actinomycetes</taxon>
        <taxon>Micrococcales</taxon>
        <taxon>Microbacteriaceae</taxon>
        <taxon>Microbacterium</taxon>
    </lineage>
</organism>
<evidence type="ECO:0000313" key="2">
    <source>
        <dbReference type="Proteomes" id="UP001235064"/>
    </source>
</evidence>
<dbReference type="EMBL" id="JASXSZ010000001">
    <property type="protein sequence ID" value="MDL9977708.1"/>
    <property type="molecule type" value="Genomic_DNA"/>
</dbReference>
<name>A0ABT7MTC3_9MICO</name>
<comment type="caution">
    <text evidence="1">The sequence shown here is derived from an EMBL/GenBank/DDBJ whole genome shotgun (WGS) entry which is preliminary data.</text>
</comment>
<dbReference type="RefSeq" id="WP_286285444.1">
    <property type="nucleotide sequence ID" value="NZ_JASXSZ010000001.1"/>
</dbReference>
<reference evidence="1 2" key="1">
    <citation type="submission" date="2023-06" db="EMBL/GenBank/DDBJ databases">
        <title>Microbacterium sp. nov., isolated from a waste landfill.</title>
        <authorList>
            <person name="Wen W."/>
        </authorList>
    </citation>
    <scope>NUCLEOTIDE SEQUENCE [LARGE SCALE GENOMIC DNA]</scope>
    <source>
        <strain evidence="1 2">ASV49</strain>
    </source>
</reference>